<keyword evidence="1 6" id="KW-0489">Methyltransferase</keyword>
<dbReference type="PROSITE" id="PS51556">
    <property type="entry name" value="SAM_MT_MG_PIX"/>
    <property type="match status" value="1"/>
</dbReference>
<dbReference type="Pfam" id="PF07109">
    <property type="entry name" value="Mg-por_mtran_C"/>
    <property type="match status" value="1"/>
</dbReference>
<dbReference type="PANTHER" id="PTHR43464:SF19">
    <property type="entry name" value="UBIQUINONE BIOSYNTHESIS O-METHYLTRANSFERASE, MITOCHONDRIAL"/>
    <property type="match status" value="1"/>
</dbReference>
<dbReference type="GO" id="GO:0032259">
    <property type="term" value="P:methylation"/>
    <property type="evidence" value="ECO:0007669"/>
    <property type="project" value="UniProtKB-KW"/>
</dbReference>
<gene>
    <name evidence="6" type="ORF">CJ255_11215</name>
</gene>
<dbReference type="RefSeq" id="WP_097644196.1">
    <property type="nucleotide sequence ID" value="NZ_NQWI01000045.1"/>
</dbReference>
<dbReference type="EC" id="2.1.1.11" evidence="4"/>
<dbReference type="NCBIfam" id="TIGR02021">
    <property type="entry name" value="BchM-ChlM"/>
    <property type="match status" value="1"/>
</dbReference>
<evidence type="ECO:0000256" key="2">
    <source>
        <dbReference type="ARBA" id="ARBA00022679"/>
    </source>
</evidence>
<dbReference type="PANTHER" id="PTHR43464">
    <property type="entry name" value="METHYLTRANSFERASE"/>
    <property type="match status" value="1"/>
</dbReference>
<dbReference type="GO" id="GO:0015995">
    <property type="term" value="P:chlorophyll biosynthetic process"/>
    <property type="evidence" value="ECO:0007669"/>
    <property type="project" value="UniProtKB-UniRule"/>
</dbReference>
<keyword evidence="3" id="KW-0949">S-adenosyl-L-methionine</keyword>
<dbReference type="Gene3D" id="3.40.50.150">
    <property type="entry name" value="Vaccinia Virus protein VP39"/>
    <property type="match status" value="1"/>
</dbReference>
<protein>
    <recommendedName>
        <fullName evidence="4">Magnesium protoporphyrin IX methyltransferase</fullName>
        <ecNumber evidence="4">2.1.1.11</ecNumber>
    </recommendedName>
</protein>
<evidence type="ECO:0000259" key="5">
    <source>
        <dbReference type="Pfam" id="PF07109"/>
    </source>
</evidence>
<feature type="domain" description="Magnesium-protoporphyrin IX methyltransferase C-terminal" evidence="5">
    <location>
        <begin position="131"/>
        <end position="225"/>
    </location>
</feature>
<accession>A0A2A6RJ54</accession>
<keyword evidence="7" id="KW-1185">Reference proteome</keyword>
<dbReference type="SUPFAM" id="SSF53335">
    <property type="entry name" value="S-adenosyl-L-methionine-dependent methyltransferases"/>
    <property type="match status" value="1"/>
</dbReference>
<dbReference type="GO" id="GO:0046406">
    <property type="term" value="F:magnesium protoporphyrin IX methyltransferase activity"/>
    <property type="evidence" value="ECO:0007669"/>
    <property type="project" value="UniProtKB-UniRule"/>
</dbReference>
<dbReference type="OrthoDB" id="9811589at2"/>
<dbReference type="InterPro" id="IPR010940">
    <property type="entry name" value="Mg_prot_MeTrfase_C"/>
</dbReference>
<organism evidence="6 7">
    <name type="scientific">Candidatus Viridilinea mediisalina</name>
    <dbReference type="NCBI Taxonomy" id="2024553"/>
    <lineage>
        <taxon>Bacteria</taxon>
        <taxon>Bacillati</taxon>
        <taxon>Chloroflexota</taxon>
        <taxon>Chloroflexia</taxon>
        <taxon>Chloroflexales</taxon>
        <taxon>Chloroflexineae</taxon>
        <taxon>Oscillochloridaceae</taxon>
        <taxon>Candidatus Viridilinea</taxon>
    </lineage>
</organism>
<dbReference type="Proteomes" id="UP000220527">
    <property type="component" value="Unassembled WGS sequence"/>
</dbReference>
<evidence type="ECO:0000256" key="1">
    <source>
        <dbReference type="ARBA" id="ARBA00022603"/>
    </source>
</evidence>
<evidence type="ECO:0000313" key="6">
    <source>
        <dbReference type="EMBL" id="PDW02983.1"/>
    </source>
</evidence>
<dbReference type="CDD" id="cd02440">
    <property type="entry name" value="AdoMet_MTases"/>
    <property type="match status" value="1"/>
</dbReference>
<comment type="caution">
    <text evidence="6">The sequence shown here is derived from an EMBL/GenBank/DDBJ whole genome shotgun (WGS) entry which is preliminary data.</text>
</comment>
<dbReference type="InterPro" id="IPR010251">
    <property type="entry name" value="Mg_prot_MeTrfase"/>
</dbReference>
<proteinExistence type="predicted"/>
<dbReference type="AlphaFoldDB" id="A0A2A6RJ54"/>
<sequence>MDTAQYKDRLRHYFDGVGFARWSAIYGEAELSLVRRSIRTGHTLMLNQALAWLAQLPPPPDQPKALDAGCGTGLFSLDLARRGYQVTAADLAPQMAHATAAAAAHAGLREQIHCQVADLETLSGRYDLVACFDVLIHYPPEPFVTMLSHLASLSKSILFFTYAPYSPFLAAFHRVGGYFPQSQRRTTINMIRDELVQQTLADCGMTLRFSRHIGVGFYHTNLVAALRQ</sequence>
<evidence type="ECO:0000313" key="7">
    <source>
        <dbReference type="Proteomes" id="UP000220527"/>
    </source>
</evidence>
<dbReference type="EMBL" id="NQWI01000045">
    <property type="protein sequence ID" value="PDW02983.1"/>
    <property type="molecule type" value="Genomic_DNA"/>
</dbReference>
<keyword evidence="2 6" id="KW-0808">Transferase</keyword>
<evidence type="ECO:0000256" key="4">
    <source>
        <dbReference type="NCBIfam" id="TIGR02021"/>
    </source>
</evidence>
<reference evidence="7" key="1">
    <citation type="submission" date="2017-08" db="EMBL/GenBank/DDBJ databases">
        <authorList>
            <person name="Grouzdev D.S."/>
            <person name="Gaisin V.A."/>
            <person name="Rysina M.S."/>
            <person name="Gorlenko V.M."/>
        </authorList>
    </citation>
    <scope>NUCLEOTIDE SEQUENCE [LARGE SCALE GENOMIC DNA]</scope>
    <source>
        <strain evidence="7">Kir15-3F</strain>
    </source>
</reference>
<evidence type="ECO:0000256" key="3">
    <source>
        <dbReference type="ARBA" id="ARBA00022691"/>
    </source>
</evidence>
<name>A0A2A6RJ54_9CHLR</name>
<dbReference type="InterPro" id="IPR029063">
    <property type="entry name" value="SAM-dependent_MTases_sf"/>
</dbReference>